<proteinExistence type="predicted"/>
<comment type="caution">
    <text evidence="1">The sequence shown here is derived from an EMBL/GenBank/DDBJ whole genome shotgun (WGS) entry which is preliminary data.</text>
</comment>
<gene>
    <name evidence="1" type="ORF">M9H77_05833</name>
</gene>
<evidence type="ECO:0000313" key="1">
    <source>
        <dbReference type="EMBL" id="KAI5674883.1"/>
    </source>
</evidence>
<organism evidence="1 2">
    <name type="scientific">Catharanthus roseus</name>
    <name type="common">Madagascar periwinkle</name>
    <name type="synonym">Vinca rosea</name>
    <dbReference type="NCBI Taxonomy" id="4058"/>
    <lineage>
        <taxon>Eukaryota</taxon>
        <taxon>Viridiplantae</taxon>
        <taxon>Streptophyta</taxon>
        <taxon>Embryophyta</taxon>
        <taxon>Tracheophyta</taxon>
        <taxon>Spermatophyta</taxon>
        <taxon>Magnoliopsida</taxon>
        <taxon>eudicotyledons</taxon>
        <taxon>Gunneridae</taxon>
        <taxon>Pentapetalae</taxon>
        <taxon>asterids</taxon>
        <taxon>lamiids</taxon>
        <taxon>Gentianales</taxon>
        <taxon>Apocynaceae</taxon>
        <taxon>Rauvolfioideae</taxon>
        <taxon>Vinceae</taxon>
        <taxon>Catharanthinae</taxon>
        <taxon>Catharanthus</taxon>
    </lineage>
</organism>
<keyword evidence="2" id="KW-1185">Reference proteome</keyword>
<accession>A0ACC0BQK7</accession>
<protein>
    <submittedName>
        <fullName evidence="1">Uncharacterized protein</fullName>
    </submittedName>
</protein>
<reference evidence="2" key="1">
    <citation type="journal article" date="2023" name="Nat. Plants">
        <title>Single-cell RNA sequencing provides a high-resolution roadmap for understanding the multicellular compartmentation of specialized metabolism.</title>
        <authorList>
            <person name="Sun S."/>
            <person name="Shen X."/>
            <person name="Li Y."/>
            <person name="Li Y."/>
            <person name="Wang S."/>
            <person name="Li R."/>
            <person name="Zhang H."/>
            <person name="Shen G."/>
            <person name="Guo B."/>
            <person name="Wei J."/>
            <person name="Xu J."/>
            <person name="St-Pierre B."/>
            <person name="Chen S."/>
            <person name="Sun C."/>
        </authorList>
    </citation>
    <scope>NUCLEOTIDE SEQUENCE [LARGE SCALE GENOMIC DNA]</scope>
</reference>
<name>A0ACC0BQK7_CATRO</name>
<sequence length="169" mass="18751">MEGSLDFLGKNGGSCGFGDDALIWRKIQQQQQLEQQENMRRSSSSSCCNTSPAAGTRRTASASSSRVHVITRRRSRRARRRGSRSSTNQLIKRKVKILKKLINPNRSRSSELGGCDLDNLFKETADYILALQLRVKFMHIMVNALSSTTSAGSDHDHHPLMSNLGSSAM</sequence>
<evidence type="ECO:0000313" key="2">
    <source>
        <dbReference type="Proteomes" id="UP001060085"/>
    </source>
</evidence>
<dbReference type="Proteomes" id="UP001060085">
    <property type="component" value="Linkage Group LG02"/>
</dbReference>
<dbReference type="EMBL" id="CM044702">
    <property type="protein sequence ID" value="KAI5674883.1"/>
    <property type="molecule type" value="Genomic_DNA"/>
</dbReference>